<dbReference type="AlphaFoldDB" id="A0AAD4MKR7"/>
<evidence type="ECO:0000313" key="2">
    <source>
        <dbReference type="EMBL" id="KAI1693248.1"/>
    </source>
</evidence>
<gene>
    <name evidence="2" type="ORF">DdX_20768</name>
</gene>
<evidence type="ECO:0000313" key="3">
    <source>
        <dbReference type="Proteomes" id="UP001201812"/>
    </source>
</evidence>
<feature type="compositionally biased region" description="Basic and acidic residues" evidence="1">
    <location>
        <begin position="70"/>
        <end position="81"/>
    </location>
</feature>
<comment type="caution">
    <text evidence="2">The sequence shown here is derived from an EMBL/GenBank/DDBJ whole genome shotgun (WGS) entry which is preliminary data.</text>
</comment>
<dbReference type="EMBL" id="JAKKPZ010000656">
    <property type="protein sequence ID" value="KAI1693248.1"/>
    <property type="molecule type" value="Genomic_DNA"/>
</dbReference>
<dbReference type="Proteomes" id="UP001201812">
    <property type="component" value="Unassembled WGS sequence"/>
</dbReference>
<feature type="region of interest" description="Disordered" evidence="1">
    <location>
        <begin position="70"/>
        <end position="96"/>
    </location>
</feature>
<protein>
    <submittedName>
        <fullName evidence="2">Uncharacterized protein</fullName>
    </submittedName>
</protein>
<name>A0AAD4MKR7_9BILA</name>
<keyword evidence="3" id="KW-1185">Reference proteome</keyword>
<sequence>MESNFNKHHGAKPKNFAPGAFVYLQHFKNQAWYPGTVHSVNGKVGYWVDNHFDGKRWYCHANQVKPRYRMDDPEECSRRTDGPAFVQSPRSADQRARVFRPRRDVAPFPERFLPRNEENATPRQNRYAQRSPYQLRSQCARQCLL</sequence>
<accession>A0AAD4MKR7</accession>
<evidence type="ECO:0000256" key="1">
    <source>
        <dbReference type="SAM" id="MobiDB-lite"/>
    </source>
</evidence>
<reference evidence="2" key="1">
    <citation type="submission" date="2022-01" db="EMBL/GenBank/DDBJ databases">
        <title>Genome Sequence Resource for Two Populations of Ditylenchus destructor, the Migratory Endoparasitic Phytonematode.</title>
        <authorList>
            <person name="Zhang H."/>
            <person name="Lin R."/>
            <person name="Xie B."/>
        </authorList>
    </citation>
    <scope>NUCLEOTIDE SEQUENCE</scope>
    <source>
        <strain evidence="2">BazhouSP</strain>
    </source>
</reference>
<organism evidence="2 3">
    <name type="scientific">Ditylenchus destructor</name>
    <dbReference type="NCBI Taxonomy" id="166010"/>
    <lineage>
        <taxon>Eukaryota</taxon>
        <taxon>Metazoa</taxon>
        <taxon>Ecdysozoa</taxon>
        <taxon>Nematoda</taxon>
        <taxon>Chromadorea</taxon>
        <taxon>Rhabditida</taxon>
        <taxon>Tylenchina</taxon>
        <taxon>Tylenchomorpha</taxon>
        <taxon>Sphaerularioidea</taxon>
        <taxon>Anguinidae</taxon>
        <taxon>Anguininae</taxon>
        <taxon>Ditylenchus</taxon>
    </lineage>
</organism>
<proteinExistence type="predicted"/>